<dbReference type="SUPFAM" id="SSF46894">
    <property type="entry name" value="C-terminal effector domain of the bipartite response regulators"/>
    <property type="match status" value="1"/>
</dbReference>
<evidence type="ECO:0000313" key="6">
    <source>
        <dbReference type="EMBL" id="PSL53298.1"/>
    </source>
</evidence>
<dbReference type="Gene3D" id="1.25.40.10">
    <property type="entry name" value="Tetratricopeptide repeat domain"/>
    <property type="match status" value="3"/>
</dbReference>
<feature type="DNA-binding region" description="OmpR/PhoB-type" evidence="3">
    <location>
        <begin position="1"/>
        <end position="97"/>
    </location>
</feature>
<proteinExistence type="inferred from homology"/>
<dbReference type="GO" id="GO:0043531">
    <property type="term" value="F:ADP binding"/>
    <property type="evidence" value="ECO:0007669"/>
    <property type="project" value="InterPro"/>
</dbReference>
<keyword evidence="7" id="KW-1185">Reference proteome</keyword>
<dbReference type="InterPro" id="IPR036388">
    <property type="entry name" value="WH-like_DNA-bd_sf"/>
</dbReference>
<dbReference type="Gene3D" id="1.10.10.10">
    <property type="entry name" value="Winged helix-like DNA-binding domain superfamily/Winged helix DNA-binding domain"/>
    <property type="match status" value="2"/>
</dbReference>
<dbReference type="PANTHER" id="PTHR47691">
    <property type="entry name" value="REGULATOR-RELATED"/>
    <property type="match status" value="1"/>
</dbReference>
<dbReference type="InterPro" id="IPR005158">
    <property type="entry name" value="BTAD"/>
</dbReference>
<dbReference type="AlphaFoldDB" id="A0A2P8I4A8"/>
<protein>
    <submittedName>
        <fullName evidence="6">DNA-binding SARP family transcriptional activator</fullName>
    </submittedName>
</protein>
<dbReference type="InterPro" id="IPR011990">
    <property type="entry name" value="TPR-like_helical_dom_sf"/>
</dbReference>
<name>A0A2P8I4A8_SACCR</name>
<dbReference type="GO" id="GO:0006355">
    <property type="term" value="P:regulation of DNA-templated transcription"/>
    <property type="evidence" value="ECO:0007669"/>
    <property type="project" value="InterPro"/>
</dbReference>
<dbReference type="SUPFAM" id="SSF48452">
    <property type="entry name" value="TPR-like"/>
    <property type="match status" value="3"/>
</dbReference>
<feature type="region of interest" description="Disordered" evidence="4">
    <location>
        <begin position="1042"/>
        <end position="1070"/>
    </location>
</feature>
<dbReference type="GO" id="GO:0000160">
    <property type="term" value="P:phosphorelay signal transduction system"/>
    <property type="evidence" value="ECO:0007669"/>
    <property type="project" value="InterPro"/>
</dbReference>
<evidence type="ECO:0000256" key="2">
    <source>
        <dbReference type="ARBA" id="ARBA00023125"/>
    </source>
</evidence>
<dbReference type="SMART" id="SM00028">
    <property type="entry name" value="TPR"/>
    <property type="match status" value="7"/>
</dbReference>
<dbReference type="PRINTS" id="PR00364">
    <property type="entry name" value="DISEASERSIST"/>
</dbReference>
<comment type="similarity">
    <text evidence="1">Belongs to the AfsR/DnrI/RedD regulatory family.</text>
</comment>
<dbReference type="InterPro" id="IPR027417">
    <property type="entry name" value="P-loop_NTPase"/>
</dbReference>
<accession>A0A2P8I4A8</accession>
<dbReference type="PROSITE" id="PS51755">
    <property type="entry name" value="OMPR_PHOB"/>
    <property type="match status" value="1"/>
</dbReference>
<feature type="compositionally biased region" description="Basic and acidic residues" evidence="4">
    <location>
        <begin position="1060"/>
        <end position="1070"/>
    </location>
</feature>
<organism evidence="6 7">
    <name type="scientific">Saccharothrix carnea</name>
    <dbReference type="NCBI Taxonomy" id="1280637"/>
    <lineage>
        <taxon>Bacteria</taxon>
        <taxon>Bacillati</taxon>
        <taxon>Actinomycetota</taxon>
        <taxon>Actinomycetes</taxon>
        <taxon>Pseudonocardiales</taxon>
        <taxon>Pseudonocardiaceae</taxon>
        <taxon>Saccharothrix</taxon>
    </lineage>
</organism>
<evidence type="ECO:0000256" key="1">
    <source>
        <dbReference type="ARBA" id="ARBA00005820"/>
    </source>
</evidence>
<evidence type="ECO:0000256" key="4">
    <source>
        <dbReference type="SAM" id="MobiDB-lite"/>
    </source>
</evidence>
<dbReference type="PANTHER" id="PTHR47691:SF3">
    <property type="entry name" value="HTH-TYPE TRANSCRIPTIONAL REGULATOR RV0890C-RELATED"/>
    <property type="match status" value="1"/>
</dbReference>
<dbReference type="SUPFAM" id="SSF52540">
    <property type="entry name" value="P-loop containing nucleoside triphosphate hydrolases"/>
    <property type="match status" value="1"/>
</dbReference>
<comment type="caution">
    <text evidence="6">The sequence shown here is derived from an EMBL/GenBank/DDBJ whole genome shotgun (WGS) entry which is preliminary data.</text>
</comment>
<evidence type="ECO:0000313" key="7">
    <source>
        <dbReference type="Proteomes" id="UP000241118"/>
    </source>
</evidence>
<dbReference type="EMBL" id="PYAX01000009">
    <property type="protein sequence ID" value="PSL53298.1"/>
    <property type="molecule type" value="Genomic_DNA"/>
</dbReference>
<dbReference type="RefSeq" id="WP_181320383.1">
    <property type="nucleotide sequence ID" value="NZ_PYAX01000009.1"/>
</dbReference>
<dbReference type="Pfam" id="PF00486">
    <property type="entry name" value="Trans_reg_C"/>
    <property type="match status" value="1"/>
</dbReference>
<dbReference type="SMART" id="SM01043">
    <property type="entry name" value="BTAD"/>
    <property type="match status" value="1"/>
</dbReference>
<dbReference type="Gene3D" id="3.40.50.300">
    <property type="entry name" value="P-loop containing nucleotide triphosphate hydrolases"/>
    <property type="match status" value="1"/>
</dbReference>
<feature type="domain" description="OmpR/PhoB-type" evidence="5">
    <location>
        <begin position="1"/>
        <end position="97"/>
    </location>
</feature>
<dbReference type="InterPro" id="IPR001867">
    <property type="entry name" value="OmpR/PhoB-type_DNA-bd"/>
</dbReference>
<dbReference type="Pfam" id="PF03704">
    <property type="entry name" value="BTAD"/>
    <property type="match status" value="1"/>
</dbReference>
<evidence type="ECO:0000259" key="5">
    <source>
        <dbReference type="PROSITE" id="PS51755"/>
    </source>
</evidence>
<dbReference type="Proteomes" id="UP000241118">
    <property type="component" value="Unassembled WGS sequence"/>
</dbReference>
<dbReference type="InterPro" id="IPR016032">
    <property type="entry name" value="Sig_transdc_resp-reg_C-effctor"/>
</dbReference>
<sequence length="1070" mass="117824">MEIRLLGNVEIGNRERVFHLPRHGERCLLAVLALDLGRPVTKTTLAERIWDDNEVRDRKQDTLPTYVSHVRTALIAAGAPKNCLPADRAARGYVLNVDPNVVDYHRFAAETRAARDHTDPHRLRRALDLWRGPALSGLESHWADIRRQHLDIEYRGALETLLTAYLQAERHDEMLRILPWLDQRTTPDERLVMLGAEAYARTGRHTEIHAWATGMERRMREIHDTGLSDRAVARLRRLTADPTGPTLAEPDPAPPGPPSAMFSLRRDIPDFTGRDDDLRVLLDAVEAAADGPTRAIAIHAVDGMPGVGKTAFSVHAAHRVAHRFPDGRLFLDLHGHDPVRAPRTPLDALDSLLTATGIDPKVIPRDLDDRASLWRTRVAGKKILLILDDAATHDQVRPLLPGTPDSLVLITSRTRLAALDGVRPLTLDTLPPDDAVRMLLALAGRDPGDEDPDDLHRLVELCGHLPLAIALIAGQLRSHPTHTARHTADRLAHTHDRLTDLHAGDRSVRAAFDTSYRDLPADQRELFRLLGVHNGPDIDNHAAAALHDTTPDQARHHLEALHTAHLLQETSPGRYRLHDLLRVYAHNHAADLDPQHRHDATTRVLDHYLHTTHTAAQHLPTLRRHVTPITPTTPRHPHPITDAEHARAWLTTELPTLAAAIHHAAHHNHHTHAINLATTLDAFLYTHGHWDQAHTLHQTALHAATHTGDRHGQANALDSLGRVQRVRGEYGPAEATLTRALDLYTDLGNRLGQANALDSLGSVQYLRGEFGPAEATVTRALDLYTDLGNRLGQADALDSLGRVQRMRGEFGPAEATVTRALDLYTDLGNRLGQADALDSLGRVQYLRGEFGPAEATVTRALDLYTDLGNRLGQADALDSLGRVQYLRGEFGVAEATLTRALDLYTDLGDRHGPANGRLNLGITQHLRGAHEPATTNLTKALALFCEVGDHDGEAETHNALGELALAHPDAGDPHTHFTTALTLARDTGSRLHEANALAGQGRCLQHTDPARAITLLHQALTLHRELDVPEATRTAALLDTLQRDHPTTPEPPEGSAPLHDLPDGRRPSHL</sequence>
<dbReference type="GO" id="GO:0003677">
    <property type="term" value="F:DNA binding"/>
    <property type="evidence" value="ECO:0007669"/>
    <property type="project" value="UniProtKB-UniRule"/>
</dbReference>
<reference evidence="6 7" key="1">
    <citation type="submission" date="2018-03" db="EMBL/GenBank/DDBJ databases">
        <title>Genomic Encyclopedia of Type Strains, Phase III (KMG-III): the genomes of soil and plant-associated and newly described type strains.</title>
        <authorList>
            <person name="Whitman W."/>
        </authorList>
    </citation>
    <scope>NUCLEOTIDE SEQUENCE [LARGE SCALE GENOMIC DNA]</scope>
    <source>
        <strain evidence="6 7">CGMCC 4.7097</strain>
    </source>
</reference>
<dbReference type="InterPro" id="IPR019734">
    <property type="entry name" value="TPR_rpt"/>
</dbReference>
<keyword evidence="2 3" id="KW-0238">DNA-binding</keyword>
<dbReference type="Pfam" id="PF13424">
    <property type="entry name" value="TPR_12"/>
    <property type="match status" value="2"/>
</dbReference>
<evidence type="ECO:0000256" key="3">
    <source>
        <dbReference type="PROSITE-ProRule" id="PRU01091"/>
    </source>
</evidence>
<gene>
    <name evidence="6" type="ORF">B0I31_10988</name>
</gene>